<evidence type="ECO:0000256" key="1">
    <source>
        <dbReference type="SAM" id="Phobius"/>
    </source>
</evidence>
<protein>
    <submittedName>
        <fullName evidence="2">Uncharacterized protein</fullName>
    </submittedName>
</protein>
<keyword evidence="1" id="KW-1133">Transmembrane helix</keyword>
<reference evidence="2" key="1">
    <citation type="submission" date="2014-11" db="EMBL/GenBank/DDBJ databases">
        <authorList>
            <person name="Amaro Gonzalez C."/>
        </authorList>
    </citation>
    <scope>NUCLEOTIDE SEQUENCE</scope>
</reference>
<dbReference type="EMBL" id="GBXM01072020">
    <property type="protein sequence ID" value="JAH36557.1"/>
    <property type="molecule type" value="Transcribed_RNA"/>
</dbReference>
<accession>A0A0E9S5S1</accession>
<keyword evidence="1" id="KW-0812">Transmembrane</keyword>
<keyword evidence="1" id="KW-0472">Membrane</keyword>
<name>A0A0E9S5S1_ANGAN</name>
<evidence type="ECO:0000313" key="2">
    <source>
        <dbReference type="EMBL" id="JAH36557.1"/>
    </source>
</evidence>
<proteinExistence type="predicted"/>
<organism evidence="2">
    <name type="scientific">Anguilla anguilla</name>
    <name type="common">European freshwater eel</name>
    <name type="synonym">Muraena anguilla</name>
    <dbReference type="NCBI Taxonomy" id="7936"/>
    <lineage>
        <taxon>Eukaryota</taxon>
        <taxon>Metazoa</taxon>
        <taxon>Chordata</taxon>
        <taxon>Craniata</taxon>
        <taxon>Vertebrata</taxon>
        <taxon>Euteleostomi</taxon>
        <taxon>Actinopterygii</taxon>
        <taxon>Neopterygii</taxon>
        <taxon>Teleostei</taxon>
        <taxon>Anguilliformes</taxon>
        <taxon>Anguillidae</taxon>
        <taxon>Anguilla</taxon>
    </lineage>
</organism>
<dbReference type="AlphaFoldDB" id="A0A0E9S5S1"/>
<feature type="transmembrane region" description="Helical" evidence="1">
    <location>
        <begin position="6"/>
        <end position="28"/>
    </location>
</feature>
<sequence length="57" mass="6462">MECVLIITINVITISYITQLSFCIYLNVMKCSLYADLFEEGLLLFQHGDALCMKQGP</sequence>
<reference evidence="2" key="2">
    <citation type="journal article" date="2015" name="Fish Shellfish Immunol.">
        <title>Early steps in the European eel (Anguilla anguilla)-Vibrio vulnificus interaction in the gills: Role of the RtxA13 toxin.</title>
        <authorList>
            <person name="Callol A."/>
            <person name="Pajuelo D."/>
            <person name="Ebbesson L."/>
            <person name="Teles M."/>
            <person name="MacKenzie S."/>
            <person name="Amaro C."/>
        </authorList>
    </citation>
    <scope>NUCLEOTIDE SEQUENCE</scope>
</reference>